<proteinExistence type="predicted"/>
<organism evidence="1">
    <name type="scientific">Siphoviridae sp. ctGQT3</name>
    <dbReference type="NCBI Taxonomy" id="2825412"/>
    <lineage>
        <taxon>Viruses</taxon>
        <taxon>Duplodnaviria</taxon>
        <taxon>Heunggongvirae</taxon>
        <taxon>Uroviricota</taxon>
        <taxon>Caudoviricetes</taxon>
    </lineage>
</organism>
<reference evidence="1" key="1">
    <citation type="journal article" date="2021" name="Proc. Natl. Acad. Sci. U.S.A.">
        <title>A Catalog of Tens of Thousands of Viruses from Human Metagenomes Reveals Hidden Associations with Chronic Diseases.</title>
        <authorList>
            <person name="Tisza M.J."/>
            <person name="Buck C.B."/>
        </authorList>
    </citation>
    <scope>NUCLEOTIDE SEQUENCE</scope>
    <source>
        <strain evidence="1">CtGQT3</strain>
    </source>
</reference>
<protein>
    <submittedName>
        <fullName evidence="1">Uncharacterized protein</fullName>
    </submittedName>
</protein>
<accession>A0A8S5UE73</accession>
<sequence length="62" mass="7628">MYSKEIEELLRLKSNLINVKEYIKICNSPQVDHVKYDNGLFYLWTNDNYKFVLRIRKEEENE</sequence>
<name>A0A8S5UE73_9CAUD</name>
<dbReference type="EMBL" id="BK016071">
    <property type="protein sequence ID" value="DAF92723.1"/>
    <property type="molecule type" value="Genomic_DNA"/>
</dbReference>
<evidence type="ECO:0000313" key="1">
    <source>
        <dbReference type="EMBL" id="DAF92723.1"/>
    </source>
</evidence>